<dbReference type="InterPro" id="IPR023997">
    <property type="entry name" value="TonB-dep_OMP_SusC/RagA_CS"/>
</dbReference>
<dbReference type="InterPro" id="IPR012910">
    <property type="entry name" value="Plug_dom"/>
</dbReference>
<dbReference type="RefSeq" id="WP_310099276.1">
    <property type="nucleotide sequence ID" value="NZ_JAVDUU010000004.1"/>
</dbReference>
<dbReference type="NCBIfam" id="TIGR04057">
    <property type="entry name" value="SusC_RagA_signa"/>
    <property type="match status" value="1"/>
</dbReference>
<protein>
    <submittedName>
        <fullName evidence="3">TonB-linked SusC/RagA family outer membrane protein</fullName>
    </submittedName>
</protein>
<feature type="chain" id="PRO_5046117560" evidence="1">
    <location>
        <begin position="21"/>
        <end position="1066"/>
    </location>
</feature>
<evidence type="ECO:0000313" key="3">
    <source>
        <dbReference type="EMBL" id="MDR6944005.1"/>
    </source>
</evidence>
<evidence type="ECO:0000256" key="1">
    <source>
        <dbReference type="SAM" id="SignalP"/>
    </source>
</evidence>
<evidence type="ECO:0000313" key="4">
    <source>
        <dbReference type="Proteomes" id="UP001247620"/>
    </source>
</evidence>
<organism evidence="3 4">
    <name type="scientific">Mucilaginibacter pocheonensis</name>
    <dbReference type="NCBI Taxonomy" id="398050"/>
    <lineage>
        <taxon>Bacteria</taxon>
        <taxon>Pseudomonadati</taxon>
        <taxon>Bacteroidota</taxon>
        <taxon>Sphingobacteriia</taxon>
        <taxon>Sphingobacteriales</taxon>
        <taxon>Sphingobacteriaceae</taxon>
        <taxon>Mucilaginibacter</taxon>
    </lineage>
</organism>
<dbReference type="SUPFAM" id="SSF56935">
    <property type="entry name" value="Porins"/>
    <property type="match status" value="1"/>
</dbReference>
<dbReference type="Gene3D" id="2.60.40.1120">
    <property type="entry name" value="Carboxypeptidase-like, regulatory domain"/>
    <property type="match status" value="1"/>
</dbReference>
<dbReference type="Gene3D" id="2.170.130.10">
    <property type="entry name" value="TonB-dependent receptor, plug domain"/>
    <property type="match status" value="1"/>
</dbReference>
<dbReference type="EMBL" id="JAVDUU010000004">
    <property type="protein sequence ID" value="MDR6944005.1"/>
    <property type="molecule type" value="Genomic_DNA"/>
</dbReference>
<keyword evidence="1" id="KW-0732">Signal</keyword>
<gene>
    <name evidence="3" type="ORF">J2W55_003865</name>
</gene>
<dbReference type="InterPro" id="IPR037066">
    <property type="entry name" value="Plug_dom_sf"/>
</dbReference>
<evidence type="ECO:0000259" key="2">
    <source>
        <dbReference type="Pfam" id="PF07715"/>
    </source>
</evidence>
<feature type="signal peptide" evidence="1">
    <location>
        <begin position="1"/>
        <end position="20"/>
    </location>
</feature>
<name>A0ABU1TF23_9SPHI</name>
<reference evidence="3 4" key="1">
    <citation type="submission" date="2023-07" db="EMBL/GenBank/DDBJ databases">
        <title>Sorghum-associated microbial communities from plants grown in Nebraska, USA.</title>
        <authorList>
            <person name="Schachtman D."/>
        </authorList>
    </citation>
    <scope>NUCLEOTIDE SEQUENCE [LARGE SCALE GENOMIC DNA]</scope>
    <source>
        <strain evidence="3 4">3262</strain>
    </source>
</reference>
<dbReference type="SUPFAM" id="SSF49464">
    <property type="entry name" value="Carboxypeptidase regulatory domain-like"/>
    <property type="match status" value="1"/>
</dbReference>
<comment type="caution">
    <text evidence="3">The sequence shown here is derived from an EMBL/GenBank/DDBJ whole genome shotgun (WGS) entry which is preliminary data.</text>
</comment>
<feature type="domain" description="TonB-dependent receptor plug" evidence="2">
    <location>
        <begin position="118"/>
        <end position="226"/>
    </location>
</feature>
<dbReference type="NCBIfam" id="TIGR04056">
    <property type="entry name" value="OMP_RagA_SusC"/>
    <property type="match status" value="1"/>
</dbReference>
<proteinExistence type="predicted"/>
<sequence>MRKIFLLFAVLLLICNTLMAQDRTITGTVVSSDKNEPLIGVAVQIKGSNSGTTTDVNGRFSLKATNLQSIVVGVRYIGYAYQEKTLKIGEMNADFKLVATSSNLEEVVVVGYGTQKKAHLTGAIAAFEMKNIQDIPTTNLAAALRGQLPNVSIIGGVARPGENATIKIRNPVFYAKDGKTDPLFIIDDNQRTLADFNLLDASEVESISVLKDAAAAIYGILGANGVVVVKTRRGQVGAPKITYSGSYGISDAVELPKMMTGLQQATYLNDYEQTKYNYTLSSTGVIGTGTTKDNAYYSPDELDYFDKNSSDHLRQAWQSSYIMRHALSVSGGNDKATYFAGGTYTQQNSNFDGASTNKLTFRASTDAKVASGLKVGLSVSGATYYSKRYYFKQGSESLDNDFKSLLAIPQFQPMYYNGLPVLQASNTGSYQGANFFEVQKLNNYTSQNTTTLNVLANAEYEVPFLKGLKAALSYNRNINNDFSKQYGTRYNLYSFTNLGENKHIVGGDVQSVISAKNGDIIRFTPGLTNVYQFNGNINYANRFGKHDISAIALFEQWHSNAESLAASRENTLIGGLDNMQFATGVQATDQANGRVVKFGRLAYAGRVNYAYDNKYLVELSVRADANNNFAPGHQWGFFPSGSLGWVISKENFFSNVKFVDFLKVRGSVGLLGNDSSKPFLYQENYKLETGKGAVFGGNNDRGNTYAPNIVIANANTTWDSNLSTNFGIDAQFLNNRLSLTADGYFSHRYNMLSALTSSVSVLIGAAPPTENFASINTFGYEISLGWKDRIGKDFTYNFSPFLSWYDDKQLRIDQPLGNIGTYLDNTGHSSDRGVLGYHYLGMIRTQEQADAVKNAMAAAAGVQPGDVRINGLVPAPGMLYYQDVRGPKGPDGQYTAPDGKIGEEDQDYLTNKSSNHYNLGLNFGAGYKGINLTVTMGMSFGGQDMVEGDARALAKATDNRPEFWSDHWTPTNINAKYPAPYYADSYTLQSAFWYKSSYTFRVGNVNLSYTFPTSLVKKMGVGSIKAYVVATNPFNFYNPYSYRDNATPYNVYPTLKTVSFGLNVGF</sequence>
<dbReference type="Pfam" id="PF07715">
    <property type="entry name" value="Plug"/>
    <property type="match status" value="1"/>
</dbReference>
<keyword evidence="4" id="KW-1185">Reference proteome</keyword>
<dbReference type="InterPro" id="IPR008969">
    <property type="entry name" value="CarboxyPept-like_regulatory"/>
</dbReference>
<dbReference type="Pfam" id="PF13715">
    <property type="entry name" value="CarbopepD_reg_2"/>
    <property type="match status" value="1"/>
</dbReference>
<dbReference type="Proteomes" id="UP001247620">
    <property type="component" value="Unassembled WGS sequence"/>
</dbReference>
<accession>A0ABU1TF23</accession>
<dbReference type="InterPro" id="IPR023996">
    <property type="entry name" value="TonB-dep_OMP_SusC/RagA"/>
</dbReference>